<dbReference type="InterPro" id="IPR011989">
    <property type="entry name" value="ARM-like"/>
</dbReference>
<dbReference type="GO" id="GO:0005737">
    <property type="term" value="C:cytoplasm"/>
    <property type="evidence" value="ECO:0007669"/>
    <property type="project" value="TreeGrafter"/>
</dbReference>
<feature type="region of interest" description="Disordered" evidence="3">
    <location>
        <begin position="405"/>
        <end position="450"/>
    </location>
</feature>
<dbReference type="STRING" id="230819.A0A5C3LAP3"/>
<dbReference type="InterPro" id="IPR051023">
    <property type="entry name" value="PP2A_Regulatory_Subunit_A"/>
</dbReference>
<keyword evidence="5" id="KW-1185">Reference proteome</keyword>
<feature type="region of interest" description="Disordered" evidence="3">
    <location>
        <begin position="286"/>
        <end position="306"/>
    </location>
</feature>
<feature type="compositionally biased region" description="Polar residues" evidence="3">
    <location>
        <begin position="1016"/>
        <end position="1025"/>
    </location>
</feature>
<dbReference type="InterPro" id="IPR021133">
    <property type="entry name" value="HEAT_type_2"/>
</dbReference>
<evidence type="ECO:0000256" key="1">
    <source>
        <dbReference type="ARBA" id="ARBA00022737"/>
    </source>
</evidence>
<protein>
    <submittedName>
        <fullName evidence="4">ARM repeat-containing protein</fullName>
    </submittedName>
</protein>
<dbReference type="Proteomes" id="UP000307440">
    <property type="component" value="Unassembled WGS sequence"/>
</dbReference>
<name>A0A5C3LAP3_COPMA</name>
<dbReference type="AlphaFoldDB" id="A0A5C3LAP3"/>
<feature type="compositionally biased region" description="Low complexity" evidence="3">
    <location>
        <begin position="405"/>
        <end position="421"/>
    </location>
</feature>
<evidence type="ECO:0000256" key="2">
    <source>
        <dbReference type="PROSITE-ProRule" id="PRU00103"/>
    </source>
</evidence>
<gene>
    <name evidence="4" type="ORF">FA15DRAFT_724873</name>
</gene>
<dbReference type="InterPro" id="IPR016024">
    <property type="entry name" value="ARM-type_fold"/>
</dbReference>
<dbReference type="PANTHER" id="PTHR10648">
    <property type="entry name" value="SERINE/THREONINE-PROTEIN PHOSPHATASE PP2A 65 KDA REGULATORY SUBUNIT"/>
    <property type="match status" value="1"/>
</dbReference>
<feature type="compositionally biased region" description="Polar residues" evidence="3">
    <location>
        <begin position="1"/>
        <end position="11"/>
    </location>
</feature>
<feature type="compositionally biased region" description="Acidic residues" evidence="3">
    <location>
        <begin position="438"/>
        <end position="450"/>
    </location>
</feature>
<dbReference type="OrthoDB" id="340346at2759"/>
<dbReference type="PROSITE" id="PS50077">
    <property type="entry name" value="HEAT_REPEAT"/>
    <property type="match status" value="2"/>
</dbReference>
<evidence type="ECO:0000256" key="3">
    <source>
        <dbReference type="SAM" id="MobiDB-lite"/>
    </source>
</evidence>
<feature type="region of interest" description="Disordered" evidence="3">
    <location>
        <begin position="932"/>
        <end position="1039"/>
    </location>
</feature>
<keyword evidence="1" id="KW-0677">Repeat</keyword>
<feature type="repeat" description="HEAT" evidence="2">
    <location>
        <begin position="668"/>
        <end position="706"/>
    </location>
</feature>
<dbReference type="GO" id="GO:0019888">
    <property type="term" value="F:protein phosphatase regulator activity"/>
    <property type="evidence" value="ECO:0007669"/>
    <property type="project" value="TreeGrafter"/>
</dbReference>
<feature type="compositionally biased region" description="Low complexity" evidence="3">
    <location>
        <begin position="971"/>
        <end position="984"/>
    </location>
</feature>
<dbReference type="SUPFAM" id="SSF48371">
    <property type="entry name" value="ARM repeat"/>
    <property type="match status" value="1"/>
</dbReference>
<accession>A0A5C3LAP3</accession>
<evidence type="ECO:0000313" key="4">
    <source>
        <dbReference type="EMBL" id="TFK29838.1"/>
    </source>
</evidence>
<dbReference type="PANTHER" id="PTHR10648:SF1">
    <property type="entry name" value="SERINE_THREONINE-PROTEIN PHOSPHATASE 4 REGULATORY SUBUNIT 1"/>
    <property type="match status" value="1"/>
</dbReference>
<proteinExistence type="predicted"/>
<sequence length="1051" mass="114070">MVTKSMDSPSRSPGPASITLPPPPVFSTFATLQASTPDKSPSTPLDSYAAFHFYTAPSSPTTPPVNWFTPPTTPKDDLLATSEIRVSVAPHPVDLLPPSALTRVPQSAQPQLSDSLPIASQLPLDSVTDDTFPAIIDLAVDLGFGEDGLNTLEKIYLYSRSESSVHRVFIIHKLPAYLDQVTPQEAIEYVLPLINSLALDDDEVVKEALAAELVPVIWWFFSHCQIIPDDPDSMQSFASTSSTVTISVQAFTPILGTLLLSSSPTIVGSARFAVVNLLARMKRADDKDSGSIPVSPVPHGYESDLCDDVDEDQDETLYSVGMFKKDERSLFRQEILHSVVIGMGRLDLDPETDPQPNDAGDWEDASSMSLTASHDADVLESRPKSPKYGDVNPYFPAAQYEQHVASAGTPTTISSASSSPPHDSADFGRRVPSSGLDASDEECRDGDDDEEQAAIGRLSSMSLMAAVTAAGSAEEDVQRAFVTELERIGRDSNYFYVRSEASLALGALAKVVPEELVLSSLLPLFDVLRWDSHWRVRHSALYALPAILPRLSPNQRRTVALETVMALSCDVYGAVRSSVLESLGEVLYTFHNDPGGPPPELIQMFLGRVGDSDIRRGVHTQPSHPYGISEEQGNTSELFFTDPERPLICAFNFPAVVLTLGKSRWPELKSAYADLAQNRDPKVRKTLAASVGQLAKIIGKEATTRDLVPLWWDCVRFNVKEVRIKSIEALETLLPVLSPQVQLEIVTGITSVWVEGAFAGWRERATILALLNFFVDISGRDIFPAVQALLLKGLEDSVAAVRDAAVHNLPSLWRIFSADENISQRMFFDLEGLASSPSHKRRMTFVACAMVCVQQEYHVPNPNALAQAIERLARDPVVDVRIGIARLLHVLHAQRALCASNPNLVPLIERMRDDPSQEVRTFLANSCLVGASQARSPPRPLATVRKTYPHPSTFSRPPPLRSASDSTSIRSEIAGSSESLSSGSFAVGPAERGNSGDNDARIGLGEHGWVTAAASMDQSSETASGPTAPGGNISTTVPWTGARPVEFMVES</sequence>
<dbReference type="EMBL" id="ML210147">
    <property type="protein sequence ID" value="TFK29838.1"/>
    <property type="molecule type" value="Genomic_DNA"/>
</dbReference>
<feature type="repeat" description="HEAT" evidence="2">
    <location>
        <begin position="521"/>
        <end position="558"/>
    </location>
</feature>
<evidence type="ECO:0000313" key="5">
    <source>
        <dbReference type="Proteomes" id="UP000307440"/>
    </source>
</evidence>
<organism evidence="4 5">
    <name type="scientific">Coprinopsis marcescibilis</name>
    <name type="common">Agaric fungus</name>
    <name type="synonym">Psathyrella marcescibilis</name>
    <dbReference type="NCBI Taxonomy" id="230819"/>
    <lineage>
        <taxon>Eukaryota</taxon>
        <taxon>Fungi</taxon>
        <taxon>Dikarya</taxon>
        <taxon>Basidiomycota</taxon>
        <taxon>Agaricomycotina</taxon>
        <taxon>Agaricomycetes</taxon>
        <taxon>Agaricomycetidae</taxon>
        <taxon>Agaricales</taxon>
        <taxon>Agaricineae</taxon>
        <taxon>Psathyrellaceae</taxon>
        <taxon>Coprinopsis</taxon>
    </lineage>
</organism>
<feature type="region of interest" description="Disordered" evidence="3">
    <location>
        <begin position="1"/>
        <end position="23"/>
    </location>
</feature>
<reference evidence="4 5" key="1">
    <citation type="journal article" date="2019" name="Nat. Ecol. Evol.">
        <title>Megaphylogeny resolves global patterns of mushroom evolution.</title>
        <authorList>
            <person name="Varga T."/>
            <person name="Krizsan K."/>
            <person name="Foldi C."/>
            <person name="Dima B."/>
            <person name="Sanchez-Garcia M."/>
            <person name="Sanchez-Ramirez S."/>
            <person name="Szollosi G.J."/>
            <person name="Szarkandi J.G."/>
            <person name="Papp V."/>
            <person name="Albert L."/>
            <person name="Andreopoulos W."/>
            <person name="Angelini C."/>
            <person name="Antonin V."/>
            <person name="Barry K.W."/>
            <person name="Bougher N.L."/>
            <person name="Buchanan P."/>
            <person name="Buyck B."/>
            <person name="Bense V."/>
            <person name="Catcheside P."/>
            <person name="Chovatia M."/>
            <person name="Cooper J."/>
            <person name="Damon W."/>
            <person name="Desjardin D."/>
            <person name="Finy P."/>
            <person name="Geml J."/>
            <person name="Haridas S."/>
            <person name="Hughes K."/>
            <person name="Justo A."/>
            <person name="Karasinski D."/>
            <person name="Kautmanova I."/>
            <person name="Kiss B."/>
            <person name="Kocsube S."/>
            <person name="Kotiranta H."/>
            <person name="LaButti K.M."/>
            <person name="Lechner B.E."/>
            <person name="Liimatainen K."/>
            <person name="Lipzen A."/>
            <person name="Lukacs Z."/>
            <person name="Mihaltcheva S."/>
            <person name="Morgado L.N."/>
            <person name="Niskanen T."/>
            <person name="Noordeloos M.E."/>
            <person name="Ohm R.A."/>
            <person name="Ortiz-Santana B."/>
            <person name="Ovrebo C."/>
            <person name="Racz N."/>
            <person name="Riley R."/>
            <person name="Savchenko A."/>
            <person name="Shiryaev A."/>
            <person name="Soop K."/>
            <person name="Spirin V."/>
            <person name="Szebenyi C."/>
            <person name="Tomsovsky M."/>
            <person name="Tulloss R.E."/>
            <person name="Uehling J."/>
            <person name="Grigoriev I.V."/>
            <person name="Vagvolgyi C."/>
            <person name="Papp T."/>
            <person name="Martin F.M."/>
            <person name="Miettinen O."/>
            <person name="Hibbett D.S."/>
            <person name="Nagy L.G."/>
        </authorList>
    </citation>
    <scope>NUCLEOTIDE SEQUENCE [LARGE SCALE GENOMIC DNA]</scope>
    <source>
        <strain evidence="4 5">CBS 121175</strain>
    </source>
</reference>
<dbReference type="Gene3D" id="1.25.10.10">
    <property type="entry name" value="Leucine-rich Repeat Variant"/>
    <property type="match status" value="1"/>
</dbReference>
<feature type="region of interest" description="Disordered" evidence="3">
    <location>
        <begin position="346"/>
        <end position="365"/>
    </location>
</feature>